<accession>A0A645ETA7</accession>
<name>A0A645ETA7_9ZZZZ</name>
<evidence type="ECO:0000256" key="1">
    <source>
        <dbReference type="SAM" id="MobiDB-lite"/>
    </source>
</evidence>
<organism evidence="2">
    <name type="scientific">bioreactor metagenome</name>
    <dbReference type="NCBI Taxonomy" id="1076179"/>
    <lineage>
        <taxon>unclassified sequences</taxon>
        <taxon>metagenomes</taxon>
        <taxon>ecological metagenomes</taxon>
    </lineage>
</organism>
<feature type="region of interest" description="Disordered" evidence="1">
    <location>
        <begin position="1"/>
        <end position="20"/>
    </location>
</feature>
<protein>
    <submittedName>
        <fullName evidence="2">Uncharacterized protein</fullName>
    </submittedName>
</protein>
<sequence>MVDIDHGGAGLGRRSRGVHARDMPALGQRHAVGTALDGSGMLVQGLAQALECEPEPRRVIELQALLLQLLQFSHHEVWRLQTQHQGAVVLAAVVAGREIGNAGRAVEVDREVEVAFAARRGARDLLNRLHAVGQQVGLQKAVFIQIDVHAGVAQVAIGGNQLRQQGHFLRIARFAHGKADAAFAGVDGVERFGNALQAGEGAVYAADV</sequence>
<dbReference type="EMBL" id="VSSQ01049660">
    <property type="protein sequence ID" value="MPN03734.1"/>
    <property type="molecule type" value="Genomic_DNA"/>
</dbReference>
<dbReference type="AlphaFoldDB" id="A0A645ETA7"/>
<gene>
    <name evidence="2" type="ORF">SDC9_150966</name>
</gene>
<reference evidence="2" key="1">
    <citation type="submission" date="2019-08" db="EMBL/GenBank/DDBJ databases">
        <authorList>
            <person name="Kucharzyk K."/>
            <person name="Murdoch R.W."/>
            <person name="Higgins S."/>
            <person name="Loffler F."/>
        </authorList>
    </citation>
    <scope>NUCLEOTIDE SEQUENCE</scope>
</reference>
<proteinExistence type="predicted"/>
<evidence type="ECO:0000313" key="2">
    <source>
        <dbReference type="EMBL" id="MPN03734.1"/>
    </source>
</evidence>
<comment type="caution">
    <text evidence="2">The sequence shown here is derived from an EMBL/GenBank/DDBJ whole genome shotgun (WGS) entry which is preliminary data.</text>
</comment>